<dbReference type="CDD" id="cd06161">
    <property type="entry name" value="S2P-M50_SpoIVFB"/>
    <property type="match status" value="1"/>
</dbReference>
<keyword evidence="10" id="KW-0482">Metalloprotease</keyword>
<organism evidence="14 15">
    <name type="scientific">Alkalihalobacterium chitinilyticum</name>
    <dbReference type="NCBI Taxonomy" id="2980103"/>
    <lineage>
        <taxon>Bacteria</taxon>
        <taxon>Bacillati</taxon>
        <taxon>Bacillota</taxon>
        <taxon>Bacilli</taxon>
        <taxon>Bacillales</taxon>
        <taxon>Bacillaceae</taxon>
        <taxon>Alkalihalobacterium</taxon>
    </lineage>
</organism>
<proteinExistence type="inferred from homology"/>
<evidence type="ECO:0000256" key="11">
    <source>
        <dbReference type="ARBA" id="ARBA00023136"/>
    </source>
</evidence>
<keyword evidence="8" id="KW-0862">Zinc</keyword>
<dbReference type="InterPro" id="IPR008915">
    <property type="entry name" value="Peptidase_M50"/>
</dbReference>
<accession>A0ABT5VBD4</accession>
<comment type="subcellular location">
    <subcellularLocation>
        <location evidence="2">Membrane</location>
        <topology evidence="2">Multi-pass membrane protein</topology>
    </subcellularLocation>
</comment>
<reference evidence="14" key="1">
    <citation type="submission" date="2024-05" db="EMBL/GenBank/DDBJ databases">
        <title>Alkalihalobacillus sp. strain MEB203 novel alkaliphilic bacterium from Lonar Lake, India.</title>
        <authorList>
            <person name="Joshi A."/>
            <person name="Thite S."/>
            <person name="Mengade P."/>
        </authorList>
    </citation>
    <scope>NUCLEOTIDE SEQUENCE</scope>
    <source>
        <strain evidence="14">MEB 203</strain>
    </source>
</reference>
<evidence type="ECO:0000256" key="12">
    <source>
        <dbReference type="SAM" id="Phobius"/>
    </source>
</evidence>
<evidence type="ECO:0000256" key="7">
    <source>
        <dbReference type="ARBA" id="ARBA00022801"/>
    </source>
</evidence>
<feature type="transmembrane region" description="Helical" evidence="12">
    <location>
        <begin position="159"/>
        <end position="177"/>
    </location>
</feature>
<evidence type="ECO:0000313" key="15">
    <source>
        <dbReference type="Proteomes" id="UP001148125"/>
    </source>
</evidence>
<evidence type="ECO:0000256" key="4">
    <source>
        <dbReference type="ARBA" id="ARBA00022670"/>
    </source>
</evidence>
<evidence type="ECO:0000256" key="1">
    <source>
        <dbReference type="ARBA" id="ARBA00001947"/>
    </source>
</evidence>
<dbReference type="EMBL" id="JAOTPO010000002">
    <property type="protein sequence ID" value="MDE5412456.1"/>
    <property type="molecule type" value="Genomic_DNA"/>
</dbReference>
<evidence type="ECO:0000313" key="14">
    <source>
        <dbReference type="EMBL" id="MDE5412456.1"/>
    </source>
</evidence>
<sequence>MGIITGYFKEVIMVFLIVFIHEMGHVFAAKWFKWRISKIELLPFGGVAEMNESSNRPFREELIVIVSGPTQHLWMIGASFLLVQTPLWSTADHQLFVWHNLMILGFNLLPIWPLDGGRILHLACTYKLPYKQGQKLTLLLSTTGIVIIGMISLKLFPFHLNLWVVLSFLCIANYLEWKQRHYIFMRFLLDRFYLEERHLKRYSLQVHQNMKVRQVLEQFRRGHKHTITIDRNHCVSEKMLLDAYFNQKAFDRKLKEVFIS</sequence>
<comment type="similarity">
    <text evidence="3">Belongs to the peptidase M50B family.</text>
</comment>
<feature type="transmembrane region" description="Helical" evidence="12">
    <location>
        <begin position="136"/>
        <end position="153"/>
    </location>
</feature>
<feature type="domain" description="Peptidase M50" evidence="13">
    <location>
        <begin position="94"/>
        <end position="139"/>
    </location>
</feature>
<keyword evidence="4" id="KW-0645">Protease</keyword>
<keyword evidence="5 12" id="KW-0812">Transmembrane</keyword>
<evidence type="ECO:0000256" key="5">
    <source>
        <dbReference type="ARBA" id="ARBA00022692"/>
    </source>
</evidence>
<evidence type="ECO:0000259" key="13">
    <source>
        <dbReference type="Pfam" id="PF02163"/>
    </source>
</evidence>
<feature type="domain" description="Peptidase M50" evidence="13">
    <location>
        <begin position="11"/>
        <end position="83"/>
    </location>
</feature>
<keyword evidence="6" id="KW-0479">Metal-binding</keyword>
<evidence type="ECO:0000256" key="9">
    <source>
        <dbReference type="ARBA" id="ARBA00022989"/>
    </source>
</evidence>
<gene>
    <name evidence="14" type="ORF">N7Z68_03600</name>
</gene>
<evidence type="ECO:0000256" key="2">
    <source>
        <dbReference type="ARBA" id="ARBA00004141"/>
    </source>
</evidence>
<feature type="transmembrane region" description="Helical" evidence="12">
    <location>
        <begin position="12"/>
        <end position="32"/>
    </location>
</feature>
<comment type="cofactor">
    <cofactor evidence="1">
        <name>Zn(2+)</name>
        <dbReference type="ChEBI" id="CHEBI:29105"/>
    </cofactor>
</comment>
<dbReference type="PANTHER" id="PTHR39188">
    <property type="entry name" value="MEMBRANE-ASSOCIATED ZINC METALLOPROTEASE M50B"/>
    <property type="match status" value="1"/>
</dbReference>
<evidence type="ECO:0000256" key="3">
    <source>
        <dbReference type="ARBA" id="ARBA00007931"/>
    </source>
</evidence>
<keyword evidence="15" id="KW-1185">Reference proteome</keyword>
<evidence type="ECO:0000256" key="6">
    <source>
        <dbReference type="ARBA" id="ARBA00022723"/>
    </source>
</evidence>
<evidence type="ECO:0000256" key="10">
    <source>
        <dbReference type="ARBA" id="ARBA00023049"/>
    </source>
</evidence>
<keyword evidence="11 12" id="KW-0472">Membrane</keyword>
<keyword evidence="9 12" id="KW-1133">Transmembrane helix</keyword>
<dbReference type="Proteomes" id="UP001148125">
    <property type="component" value="Unassembled WGS sequence"/>
</dbReference>
<dbReference type="PANTHER" id="PTHR39188:SF3">
    <property type="entry name" value="STAGE IV SPORULATION PROTEIN FB"/>
    <property type="match status" value="1"/>
</dbReference>
<name>A0ABT5VBD4_9BACI</name>
<protein>
    <submittedName>
        <fullName evidence="14">M50 family metallopeptidase</fullName>
    </submittedName>
</protein>
<comment type="caution">
    <text evidence="14">The sequence shown here is derived from an EMBL/GenBank/DDBJ whole genome shotgun (WGS) entry which is preliminary data.</text>
</comment>
<dbReference type="RefSeq" id="WP_275117088.1">
    <property type="nucleotide sequence ID" value="NZ_JAOTPO010000002.1"/>
</dbReference>
<dbReference type="Pfam" id="PF02163">
    <property type="entry name" value="Peptidase_M50"/>
    <property type="match status" value="2"/>
</dbReference>
<keyword evidence="7" id="KW-0378">Hydrolase</keyword>
<evidence type="ECO:0000256" key="8">
    <source>
        <dbReference type="ARBA" id="ARBA00022833"/>
    </source>
</evidence>